<keyword evidence="7" id="KW-1185">Reference proteome</keyword>
<feature type="region of interest" description="Disordered" evidence="3">
    <location>
        <begin position="633"/>
        <end position="652"/>
    </location>
</feature>
<evidence type="ECO:0000259" key="5">
    <source>
        <dbReference type="PROSITE" id="PS50222"/>
    </source>
</evidence>
<dbReference type="InterPro" id="IPR011992">
    <property type="entry name" value="EF-hand-dom_pair"/>
</dbReference>
<dbReference type="InterPro" id="IPR002048">
    <property type="entry name" value="EF_hand_dom"/>
</dbReference>
<dbReference type="PROSITE" id="PS00018">
    <property type="entry name" value="EF_HAND_1"/>
    <property type="match status" value="1"/>
</dbReference>
<feature type="transmembrane region" description="Helical" evidence="4">
    <location>
        <begin position="1158"/>
        <end position="1188"/>
    </location>
</feature>
<keyword evidence="1" id="KW-0106">Calcium</keyword>
<feature type="domain" description="EF-hand" evidence="5">
    <location>
        <begin position="1267"/>
        <end position="1302"/>
    </location>
</feature>
<dbReference type="EMBL" id="JBBJCI010000204">
    <property type="protein sequence ID" value="KAK7241214.1"/>
    <property type="molecule type" value="Genomic_DNA"/>
</dbReference>
<dbReference type="Gene3D" id="1.10.238.10">
    <property type="entry name" value="EF-hand"/>
    <property type="match status" value="1"/>
</dbReference>
<proteinExistence type="predicted"/>
<evidence type="ECO:0000256" key="2">
    <source>
        <dbReference type="SAM" id="Coils"/>
    </source>
</evidence>
<comment type="caution">
    <text evidence="6">The sequence shown here is derived from an EMBL/GenBank/DDBJ whole genome shotgun (WGS) entry which is preliminary data.</text>
</comment>
<dbReference type="SMART" id="SM00054">
    <property type="entry name" value="EFh"/>
    <property type="match status" value="3"/>
</dbReference>
<organism evidence="6 7">
    <name type="scientific">Aureococcus anophagefferens</name>
    <name type="common">Harmful bloom alga</name>
    <dbReference type="NCBI Taxonomy" id="44056"/>
    <lineage>
        <taxon>Eukaryota</taxon>
        <taxon>Sar</taxon>
        <taxon>Stramenopiles</taxon>
        <taxon>Ochrophyta</taxon>
        <taxon>Pelagophyceae</taxon>
        <taxon>Pelagomonadales</taxon>
        <taxon>Pelagomonadaceae</taxon>
        <taxon>Aureococcus</taxon>
    </lineage>
</organism>
<evidence type="ECO:0000256" key="3">
    <source>
        <dbReference type="SAM" id="MobiDB-lite"/>
    </source>
</evidence>
<feature type="coiled-coil region" evidence="2">
    <location>
        <begin position="1207"/>
        <end position="1246"/>
    </location>
</feature>
<dbReference type="PROSITE" id="PS50222">
    <property type="entry name" value="EF_HAND_2"/>
    <property type="match status" value="3"/>
</dbReference>
<feature type="transmembrane region" description="Helical" evidence="4">
    <location>
        <begin position="29"/>
        <end position="48"/>
    </location>
</feature>
<dbReference type="SUPFAM" id="SSF47473">
    <property type="entry name" value="EF-hand"/>
    <property type="match status" value="1"/>
</dbReference>
<dbReference type="InterPro" id="IPR018247">
    <property type="entry name" value="EF_Hand_1_Ca_BS"/>
</dbReference>
<accession>A0ABR1FY72</accession>
<feature type="domain" description="EF-hand" evidence="5">
    <location>
        <begin position="1304"/>
        <end position="1339"/>
    </location>
</feature>
<feature type="transmembrane region" description="Helical" evidence="4">
    <location>
        <begin position="1112"/>
        <end position="1138"/>
    </location>
</feature>
<evidence type="ECO:0000313" key="6">
    <source>
        <dbReference type="EMBL" id="KAK7241214.1"/>
    </source>
</evidence>
<feature type="transmembrane region" description="Helical" evidence="4">
    <location>
        <begin position="1049"/>
        <end position="1071"/>
    </location>
</feature>
<keyword evidence="4" id="KW-0472">Membrane</keyword>
<sequence length="1428" mass="153081">MVEKKPAPAAASADTVGDGTNRLRMTRTATLFALTTLLYFGSIIFYGASRATTPAERYVTGGDALYVEVAGCDVRVESGPRSEVDVERWIWHWAEVRWFYRSGGAKVWKVIVRNVVGCHNAPFFECGETCEVRVRVADDSARLVVRQGASDAADHLTVRVENVALASLDVSGNFDVSLKGVAVAGAAKISTTDGSVAIADSDLGQGGGSCRVKSTRGSVAIAESRDVVDDLAVAYRSVNKKTCFALAHGADAPAVAEAADAPSAASAQRHYDGDANGYVTQAEFKAGVDALGACLGSGCPRYSSASSAAAVVFDAGDGTLLTQMAASSLGSALGDANYTELAPYAYRHLAATRANRTDGSSGVSRAYTVDVVEGELRVDFRMGDAVNGTRYVAPAEGTLPGVHLLEKDVVKLQKIAKRYGAFLARSDVFAVIDVPAGPSWPGDRWIWASNEVYLELPPPTLEALSFEVIRPRVARYRVRLTNGDACSSAGLSDAAVRGQVYEELAKILTPSGQPYLKGQLVRVRKRNALLDRPRLDAYAYADGAYASADFSRTVMRGRGWHAFYASIALAFFATLYALVVGSRYLSAMQTLADQSSKIQMRLTKTSAKNVAAAARDDDEDDAEDGKTGAFKEAADDADAAAQREEQEEASALAKDAAAAEAELKQLGDAADAVVADDEEGDGGDLQDWGGIMTWAEGLVLKDVVFLLDLVKPLMRPLATVDTAVVAPLRRSLIDARAKFVRMRCVLDADALRARGKSGKVAPADESPRRDLRRRPSRTARQSTGEPGPNLKILSLGRVDSGDFWTNRWLSSRSRSTSEGTKPSRARTLKSGRRFPRRSRTCFRTFVHAHTDFCFKKNLSDAGVDRPSLQRYLVATHDLRFKVHRMPKVRGRAWKKAWIPATKRSRKPFVSHGTIFAQGAAFFEGLEDVAPAVATSQDAAAVRAFLAERTEPAAAKADGDRVLRICSEPVVLGDGALGRRKGLVGEFNAHRRDAGLPAVDLREHLGWLADEFDLAVETEMKLSVDGLRLRNFAAGGKKLKLSGSFYVEHVLTAVAHFACLVVPVVLLCSVAMHLQLRHSKLWAAVVGDGAERFWSIYDATLVEDFVLSGDARVFASAFVAAYAGLYFLAAVARVYFHYAGDGIYYLPPAPERLVSCVRLVFAVLCVGAAFLVLFYAFLVAVWLLAGAILDPAKLSSRSVAFFTLCTSISALRQQLAAAAEKHENLIYERLRSRVAEALESYSKAREATQKRVDGATGLIQAAEASAASELSDVQRLFAALDGNNSGGVTADEIRELAAVAALPELDDAKLAQIFAYADADLDAVVDADEFDRAWTWVERQIVDASLERAGLGPRFVNAAVAGAAVLLAGAFVFLFLVFAAWSEGSTFAACVESLLVLSAGFAVRGLGPSAAAVMPEAVVRRGGGAKKAV</sequence>
<feature type="domain" description="EF-hand" evidence="5">
    <location>
        <begin position="269"/>
        <end position="294"/>
    </location>
</feature>
<reference evidence="6 7" key="1">
    <citation type="submission" date="2024-03" db="EMBL/GenBank/DDBJ databases">
        <title>Aureococcus anophagefferens CCMP1851 and Kratosvirus quantuckense: Draft genome of a second virus-susceptible host strain in the model system.</title>
        <authorList>
            <person name="Chase E."/>
            <person name="Truchon A.R."/>
            <person name="Schepens W."/>
            <person name="Wilhelm S.W."/>
        </authorList>
    </citation>
    <scope>NUCLEOTIDE SEQUENCE [LARGE SCALE GENOMIC DNA]</scope>
    <source>
        <strain evidence="6 7">CCMP1851</strain>
    </source>
</reference>
<evidence type="ECO:0000313" key="7">
    <source>
        <dbReference type="Proteomes" id="UP001363151"/>
    </source>
</evidence>
<name>A0ABR1FY72_AURAN</name>
<dbReference type="Proteomes" id="UP001363151">
    <property type="component" value="Unassembled WGS sequence"/>
</dbReference>
<keyword evidence="2" id="KW-0175">Coiled coil</keyword>
<evidence type="ECO:0000256" key="4">
    <source>
        <dbReference type="SAM" id="Phobius"/>
    </source>
</evidence>
<feature type="transmembrane region" description="Helical" evidence="4">
    <location>
        <begin position="562"/>
        <end position="585"/>
    </location>
</feature>
<gene>
    <name evidence="6" type="ORF">SO694_00051213</name>
</gene>
<feature type="region of interest" description="Disordered" evidence="3">
    <location>
        <begin position="756"/>
        <end position="791"/>
    </location>
</feature>
<keyword evidence="4" id="KW-0812">Transmembrane</keyword>
<evidence type="ECO:0000256" key="1">
    <source>
        <dbReference type="ARBA" id="ARBA00022837"/>
    </source>
</evidence>
<protein>
    <recommendedName>
        <fullName evidence="5">EF-hand domain-containing protein</fullName>
    </recommendedName>
</protein>
<feature type="transmembrane region" description="Helical" evidence="4">
    <location>
        <begin position="1354"/>
        <end position="1379"/>
    </location>
</feature>
<keyword evidence="4" id="KW-1133">Transmembrane helix</keyword>